<dbReference type="Gene3D" id="3.30.1490.150">
    <property type="entry name" value="Hypothetical protein ph0010, domain 2"/>
    <property type="match status" value="1"/>
</dbReference>
<dbReference type="InterPro" id="IPR027623">
    <property type="entry name" value="AmmeMemoSam_A"/>
</dbReference>
<feature type="domain" description="AMMECR1" evidence="1">
    <location>
        <begin position="1"/>
        <end position="121"/>
    </location>
</feature>
<evidence type="ECO:0000259" key="1">
    <source>
        <dbReference type="PROSITE" id="PS51112"/>
    </source>
</evidence>
<comment type="caution">
    <text evidence="2">The sequence shown here is derived from an EMBL/GenBank/DDBJ whole genome shotgun (WGS) entry which is preliminary data.</text>
</comment>
<dbReference type="NCBIfam" id="TIGR04335">
    <property type="entry name" value="AmmeMemoSam_A"/>
    <property type="match status" value="1"/>
</dbReference>
<dbReference type="EMBL" id="BARW01009330">
    <property type="protein sequence ID" value="GAI79122.1"/>
    <property type="molecule type" value="Genomic_DNA"/>
</dbReference>
<evidence type="ECO:0000313" key="2">
    <source>
        <dbReference type="EMBL" id="GAI79122.1"/>
    </source>
</evidence>
<dbReference type="InterPro" id="IPR036071">
    <property type="entry name" value="AMMECR1_dom_sf"/>
</dbReference>
<dbReference type="InterPro" id="IPR023473">
    <property type="entry name" value="AMMECR1"/>
</dbReference>
<accession>X1REG0</accession>
<organism evidence="2">
    <name type="scientific">marine sediment metagenome</name>
    <dbReference type="NCBI Taxonomy" id="412755"/>
    <lineage>
        <taxon>unclassified sequences</taxon>
        <taxon>metagenomes</taxon>
        <taxon>ecological metagenomes</taxon>
    </lineage>
</organism>
<dbReference type="Pfam" id="PF01871">
    <property type="entry name" value="AMMECR1"/>
    <property type="match status" value="1"/>
</dbReference>
<proteinExistence type="predicted"/>
<dbReference type="InterPro" id="IPR002733">
    <property type="entry name" value="AMMECR1_domain"/>
</dbReference>
<dbReference type="PANTHER" id="PTHR13016:SF0">
    <property type="entry name" value="AMME SYNDROME CANDIDATE GENE 1 PROTEIN"/>
    <property type="match status" value="1"/>
</dbReference>
<name>X1REG0_9ZZZZ</name>
<gene>
    <name evidence="2" type="ORF">S12H4_18803</name>
</gene>
<protein>
    <recommendedName>
        <fullName evidence="1">AMMECR1 domain-containing protein</fullName>
    </recommendedName>
</protein>
<dbReference type="SUPFAM" id="SSF143447">
    <property type="entry name" value="AMMECR1-like"/>
    <property type="match status" value="1"/>
</dbReference>
<sequence>PLEELYKAVSKMAIQSSTGDPRFPPVRPEELAEVEIEISVLTVPERINSVDEIKMGKHGVIVKKGYQQGVFLPQVATETGWSKEEFLNRLCYDKAHLPKDAWKDKDTEIYTFSAQVFEEEK</sequence>
<dbReference type="PROSITE" id="PS51112">
    <property type="entry name" value="AMMECR1"/>
    <property type="match status" value="1"/>
</dbReference>
<dbReference type="PANTHER" id="PTHR13016">
    <property type="entry name" value="AMMECR1 HOMOLOG"/>
    <property type="match status" value="1"/>
</dbReference>
<reference evidence="2" key="1">
    <citation type="journal article" date="2014" name="Front. Microbiol.">
        <title>High frequency of phylogenetically diverse reductive dehalogenase-homologous genes in deep subseafloor sedimentary metagenomes.</title>
        <authorList>
            <person name="Kawai M."/>
            <person name="Futagami T."/>
            <person name="Toyoda A."/>
            <person name="Takaki Y."/>
            <person name="Nishi S."/>
            <person name="Hori S."/>
            <person name="Arai W."/>
            <person name="Tsubouchi T."/>
            <person name="Morono Y."/>
            <person name="Uchiyama I."/>
            <person name="Ito T."/>
            <person name="Fujiyama A."/>
            <person name="Inagaki F."/>
            <person name="Takami H."/>
        </authorList>
    </citation>
    <scope>NUCLEOTIDE SEQUENCE</scope>
    <source>
        <strain evidence="2">Expedition CK06-06</strain>
    </source>
</reference>
<feature type="non-terminal residue" evidence="2">
    <location>
        <position position="1"/>
    </location>
</feature>
<dbReference type="NCBIfam" id="TIGR00296">
    <property type="entry name" value="TIGR00296 family protein"/>
    <property type="match status" value="1"/>
</dbReference>
<dbReference type="AlphaFoldDB" id="X1REG0"/>